<dbReference type="Pfam" id="PF13581">
    <property type="entry name" value="HATPase_c_2"/>
    <property type="match status" value="1"/>
</dbReference>
<evidence type="ECO:0000259" key="2">
    <source>
        <dbReference type="Pfam" id="PF13581"/>
    </source>
</evidence>
<dbReference type="InterPro" id="IPR036890">
    <property type="entry name" value="HATPase_C_sf"/>
</dbReference>
<keyword evidence="1" id="KW-0808">Transferase</keyword>
<dbReference type="CDD" id="cd16936">
    <property type="entry name" value="HATPase_RsbW-like"/>
    <property type="match status" value="1"/>
</dbReference>
<accession>A0A917TN03</accession>
<feature type="domain" description="Histidine kinase/HSP90-like ATPase" evidence="2">
    <location>
        <begin position="11"/>
        <end position="121"/>
    </location>
</feature>
<evidence type="ECO:0000313" key="4">
    <source>
        <dbReference type="Proteomes" id="UP000608890"/>
    </source>
</evidence>
<dbReference type="RefSeq" id="WP_189041413.1">
    <property type="nucleotide sequence ID" value="NZ_BMNB01000004.1"/>
</dbReference>
<protein>
    <recommendedName>
        <fullName evidence="2">Histidine kinase/HSP90-like ATPase domain-containing protein</fullName>
    </recommendedName>
</protein>
<dbReference type="GO" id="GO:0004674">
    <property type="term" value="F:protein serine/threonine kinase activity"/>
    <property type="evidence" value="ECO:0007669"/>
    <property type="project" value="UniProtKB-KW"/>
</dbReference>
<keyword evidence="1" id="KW-0723">Serine/threonine-protein kinase</keyword>
<comment type="caution">
    <text evidence="3">The sequence shown here is derived from an EMBL/GenBank/DDBJ whole genome shotgun (WGS) entry which is preliminary data.</text>
</comment>
<reference evidence="3" key="2">
    <citation type="submission" date="2020-09" db="EMBL/GenBank/DDBJ databases">
        <authorList>
            <person name="Sun Q."/>
            <person name="Zhou Y."/>
        </authorList>
    </citation>
    <scope>NUCLEOTIDE SEQUENCE</scope>
    <source>
        <strain evidence="3">CGMCC 4.7312</strain>
    </source>
</reference>
<keyword evidence="1" id="KW-0418">Kinase</keyword>
<organism evidence="3 4">
    <name type="scientific">Micromonospora sonchi</name>
    <dbReference type="NCBI Taxonomy" id="1763543"/>
    <lineage>
        <taxon>Bacteria</taxon>
        <taxon>Bacillati</taxon>
        <taxon>Actinomycetota</taxon>
        <taxon>Actinomycetes</taxon>
        <taxon>Micromonosporales</taxon>
        <taxon>Micromonosporaceae</taxon>
        <taxon>Micromonospora</taxon>
    </lineage>
</organism>
<dbReference type="PANTHER" id="PTHR35526">
    <property type="entry name" value="ANTI-SIGMA-F FACTOR RSBW-RELATED"/>
    <property type="match status" value="1"/>
</dbReference>
<gene>
    <name evidence="3" type="ORF">GCM10011608_12350</name>
</gene>
<sequence length="136" mass="14578">MGELTAHVDLPMEPPALAAARQMVRTVLSVWGFRDPDWVDDAVLVAVELVGNAVRHGNGRLELRVSAEGDQVTISAVDGSAVVPRRRPVDSDGGRGLGIIEALLQAWGVEEYHGGKLVWIRLTPPSPQPGLTTGER</sequence>
<reference evidence="3" key="1">
    <citation type="journal article" date="2014" name="Int. J. Syst. Evol. Microbiol.">
        <title>Complete genome sequence of Corynebacterium casei LMG S-19264T (=DSM 44701T), isolated from a smear-ripened cheese.</title>
        <authorList>
            <consortium name="US DOE Joint Genome Institute (JGI-PGF)"/>
            <person name="Walter F."/>
            <person name="Albersmeier A."/>
            <person name="Kalinowski J."/>
            <person name="Ruckert C."/>
        </authorList>
    </citation>
    <scope>NUCLEOTIDE SEQUENCE</scope>
    <source>
        <strain evidence="3">CGMCC 4.7312</strain>
    </source>
</reference>
<dbReference type="Proteomes" id="UP000608890">
    <property type="component" value="Unassembled WGS sequence"/>
</dbReference>
<proteinExistence type="predicted"/>
<name>A0A917TN03_9ACTN</name>
<dbReference type="PANTHER" id="PTHR35526:SF3">
    <property type="entry name" value="ANTI-SIGMA-F FACTOR RSBW"/>
    <property type="match status" value="1"/>
</dbReference>
<dbReference type="SUPFAM" id="SSF55874">
    <property type="entry name" value="ATPase domain of HSP90 chaperone/DNA topoisomerase II/histidine kinase"/>
    <property type="match status" value="1"/>
</dbReference>
<dbReference type="InterPro" id="IPR050267">
    <property type="entry name" value="Anti-sigma-factor_SerPK"/>
</dbReference>
<dbReference type="Gene3D" id="3.30.565.10">
    <property type="entry name" value="Histidine kinase-like ATPase, C-terminal domain"/>
    <property type="match status" value="1"/>
</dbReference>
<keyword evidence="4" id="KW-1185">Reference proteome</keyword>
<evidence type="ECO:0000313" key="3">
    <source>
        <dbReference type="EMBL" id="GGM29180.1"/>
    </source>
</evidence>
<dbReference type="InterPro" id="IPR003594">
    <property type="entry name" value="HATPase_dom"/>
</dbReference>
<dbReference type="AlphaFoldDB" id="A0A917TN03"/>
<evidence type="ECO:0000256" key="1">
    <source>
        <dbReference type="ARBA" id="ARBA00022527"/>
    </source>
</evidence>
<dbReference type="EMBL" id="BMNB01000004">
    <property type="protein sequence ID" value="GGM29180.1"/>
    <property type="molecule type" value="Genomic_DNA"/>
</dbReference>